<dbReference type="Proteomes" id="UP000243463">
    <property type="component" value="Unassembled WGS sequence"/>
</dbReference>
<evidence type="ECO:0000313" key="4">
    <source>
        <dbReference type="EMBL" id="SNQ29226.1"/>
    </source>
</evidence>
<dbReference type="SUPFAM" id="SSF52283">
    <property type="entry name" value="Formate/glycerate dehydrogenase catalytic domain-like"/>
    <property type="match status" value="1"/>
</dbReference>
<keyword evidence="2" id="KW-0520">NAD</keyword>
<dbReference type="Gene3D" id="3.40.50.720">
    <property type="entry name" value="NAD(P)-binding Rossmann-like Domain"/>
    <property type="match status" value="2"/>
</dbReference>
<reference evidence="5" key="1">
    <citation type="submission" date="2017-06" db="EMBL/GenBank/DDBJ databases">
        <authorList>
            <person name="Varghese N."/>
            <person name="Submissions S."/>
        </authorList>
    </citation>
    <scope>NUCLEOTIDE SEQUENCE [LARGE SCALE GENOMIC DNA]</scope>
    <source>
        <strain evidence="5">ANC 5114</strain>
    </source>
</reference>
<keyword evidence="1" id="KW-0560">Oxidoreductase</keyword>
<dbReference type="GO" id="GO:0051287">
    <property type="term" value="F:NAD binding"/>
    <property type="evidence" value="ECO:0007669"/>
    <property type="project" value="InterPro"/>
</dbReference>
<keyword evidence="5" id="KW-1185">Reference proteome</keyword>
<evidence type="ECO:0000256" key="2">
    <source>
        <dbReference type="ARBA" id="ARBA00023027"/>
    </source>
</evidence>
<dbReference type="OrthoDB" id="9787219at2"/>
<name>A0A217EGA7_9GAMM</name>
<proteinExistence type="predicted"/>
<dbReference type="CDD" id="cd12164">
    <property type="entry name" value="GDH_like_2"/>
    <property type="match status" value="1"/>
</dbReference>
<evidence type="ECO:0000313" key="5">
    <source>
        <dbReference type="Proteomes" id="UP000243463"/>
    </source>
</evidence>
<evidence type="ECO:0000259" key="3">
    <source>
        <dbReference type="Pfam" id="PF02826"/>
    </source>
</evidence>
<dbReference type="RefSeq" id="WP_088823210.1">
    <property type="nucleotide sequence ID" value="NZ_FZLN01000001.1"/>
</dbReference>
<dbReference type="GO" id="GO:0016491">
    <property type="term" value="F:oxidoreductase activity"/>
    <property type="evidence" value="ECO:0007669"/>
    <property type="project" value="UniProtKB-KW"/>
</dbReference>
<dbReference type="AlphaFoldDB" id="A0A217EGA7"/>
<dbReference type="InterPro" id="IPR006140">
    <property type="entry name" value="D-isomer_DH_NAD-bd"/>
</dbReference>
<dbReference type="EMBL" id="FZLN01000001">
    <property type="protein sequence ID" value="SNQ29226.1"/>
    <property type="molecule type" value="Genomic_DNA"/>
</dbReference>
<keyword evidence="4" id="KW-0670">Pyruvate</keyword>
<dbReference type="PANTHER" id="PTHR43333:SF1">
    <property type="entry name" value="D-ISOMER SPECIFIC 2-HYDROXYACID DEHYDROGENASE NAD-BINDING DOMAIN-CONTAINING PROTEIN"/>
    <property type="match status" value="1"/>
</dbReference>
<protein>
    <submittedName>
        <fullName evidence="4">Glyoxylate/hydroxypyruvate reductase A</fullName>
    </submittedName>
</protein>
<gene>
    <name evidence="4" type="ORF">SAMN05444584_1173</name>
</gene>
<accession>A0A217EGA7</accession>
<feature type="domain" description="D-isomer specific 2-hydroxyacid dehydrogenase NAD-binding" evidence="3">
    <location>
        <begin position="106"/>
        <end position="277"/>
    </location>
</feature>
<dbReference type="PANTHER" id="PTHR43333">
    <property type="entry name" value="2-HACID_DH_C DOMAIN-CONTAINING PROTEIN"/>
    <property type="match status" value="1"/>
</dbReference>
<dbReference type="InterPro" id="IPR036291">
    <property type="entry name" value="NAD(P)-bd_dom_sf"/>
</dbReference>
<sequence>MKQILPFVCPKSWSDAESWKHALQQAMPTEHIVLFDELNQEDYLNCDVAIVANPDPKDLDKLPHLKWINSVWAGVEHMVANHPKVPIVRLIDPELSHTMAEAVLAWTLYLHRDMPYYAAQQKNHQWQPQTYIPAYEKTIAILGLGELGTASAQLLSAHGFRVSGWSHTLKTVPNVCCYTGDDGLQHMLADADIVISLLPLTPATTGLINDTIFAAFKANSSLINFSRGAIVHDLALRHALDSRHLKHAVLDVFQLEPLPADAWHWSHQHVTVLPHISAPTNPSTASKIVAQNIQAYRQNQVIPESVDLQKGY</sequence>
<dbReference type="SUPFAM" id="SSF51735">
    <property type="entry name" value="NAD(P)-binding Rossmann-fold domains"/>
    <property type="match status" value="1"/>
</dbReference>
<organism evidence="4 5">
    <name type="scientific">Acinetobacter apis</name>
    <dbReference type="NCBI Taxonomy" id="1229165"/>
    <lineage>
        <taxon>Bacteria</taxon>
        <taxon>Pseudomonadati</taxon>
        <taxon>Pseudomonadota</taxon>
        <taxon>Gammaproteobacteria</taxon>
        <taxon>Moraxellales</taxon>
        <taxon>Moraxellaceae</taxon>
        <taxon>Acinetobacter</taxon>
    </lineage>
</organism>
<evidence type="ECO:0000256" key="1">
    <source>
        <dbReference type="ARBA" id="ARBA00023002"/>
    </source>
</evidence>
<dbReference type="Pfam" id="PF02826">
    <property type="entry name" value="2-Hacid_dh_C"/>
    <property type="match status" value="1"/>
</dbReference>